<dbReference type="STRING" id="290512.Paes_0620"/>
<name>B4S624_PROA2</name>
<keyword evidence="3" id="KW-1185">Reference proteome</keyword>
<organism evidence="2 3">
    <name type="scientific">Prosthecochloris aestuarii (strain DSM 271 / SK 413)</name>
    <dbReference type="NCBI Taxonomy" id="290512"/>
    <lineage>
        <taxon>Bacteria</taxon>
        <taxon>Pseudomonadati</taxon>
        <taxon>Chlorobiota</taxon>
        <taxon>Chlorobiia</taxon>
        <taxon>Chlorobiales</taxon>
        <taxon>Chlorobiaceae</taxon>
        <taxon>Prosthecochloris</taxon>
    </lineage>
</organism>
<dbReference type="InterPro" id="IPR019302">
    <property type="entry name" value="CAP12/PCTIR_TIR_dom"/>
</dbReference>
<dbReference type="KEGG" id="paa:Paes_0620"/>
<feature type="domain" description="CD-NTase-associated protein 12/Pycsar effector protein TIR" evidence="1">
    <location>
        <begin position="362"/>
        <end position="477"/>
    </location>
</feature>
<dbReference type="AlphaFoldDB" id="B4S624"/>
<dbReference type="Pfam" id="PF10137">
    <property type="entry name" value="CAP12-PCTIR_TIR"/>
    <property type="match status" value="1"/>
</dbReference>
<dbReference type="eggNOG" id="COG4271">
    <property type="taxonomic scope" value="Bacteria"/>
</dbReference>
<evidence type="ECO:0000313" key="3">
    <source>
        <dbReference type="Proteomes" id="UP000002725"/>
    </source>
</evidence>
<dbReference type="Proteomes" id="UP000002725">
    <property type="component" value="Chromosome"/>
</dbReference>
<gene>
    <name evidence="2" type="ordered locus">Paes_0620</name>
</gene>
<dbReference type="EMBL" id="CP001108">
    <property type="protein sequence ID" value="ACF45675.1"/>
    <property type="molecule type" value="Genomic_DNA"/>
</dbReference>
<reference evidence="2" key="1">
    <citation type="submission" date="2008-06" db="EMBL/GenBank/DDBJ databases">
        <title>Complete sequence of chromosome of Prosthecochloris aestuarii DSM 271.</title>
        <authorList>
            <consortium name="US DOE Joint Genome Institute"/>
            <person name="Lucas S."/>
            <person name="Copeland A."/>
            <person name="Lapidus A."/>
            <person name="Glavina del Rio T."/>
            <person name="Dalin E."/>
            <person name="Tice H."/>
            <person name="Bruce D."/>
            <person name="Goodwin L."/>
            <person name="Pitluck S."/>
            <person name="Schmutz J."/>
            <person name="Larimer F."/>
            <person name="Land M."/>
            <person name="Hauser L."/>
            <person name="Kyrpides N."/>
            <person name="Anderson I."/>
            <person name="Liu Z."/>
            <person name="Li T."/>
            <person name="Zhao F."/>
            <person name="Overmann J."/>
            <person name="Bryant D.A."/>
            <person name="Richardson P."/>
        </authorList>
    </citation>
    <scope>NUCLEOTIDE SEQUENCE [LARGE SCALE GENOMIC DNA]</scope>
    <source>
        <strain evidence="2">DSM 271</strain>
    </source>
</reference>
<dbReference type="RefSeq" id="WP_012505212.1">
    <property type="nucleotide sequence ID" value="NC_011059.1"/>
</dbReference>
<evidence type="ECO:0000313" key="2">
    <source>
        <dbReference type="EMBL" id="ACF45675.1"/>
    </source>
</evidence>
<evidence type="ECO:0000259" key="1">
    <source>
        <dbReference type="Pfam" id="PF10137"/>
    </source>
</evidence>
<dbReference type="GO" id="GO:0050135">
    <property type="term" value="F:NADP+ nucleosidase activity"/>
    <property type="evidence" value="ECO:0007669"/>
    <property type="project" value="InterPro"/>
</dbReference>
<proteinExistence type="predicted"/>
<protein>
    <submittedName>
        <fullName evidence="2">Nucleotide-binding protein containing TIR-like protein domain-like protein</fullName>
    </submittedName>
</protein>
<dbReference type="HOGENOM" id="CLU_537315_0_0_10"/>
<accession>B4S624</accession>
<sequence length="507" mass="58089">MTIMIHHAYNGLLYAPLFLADELGLLPNDSNLNYTGSDEDCLKALCSNDNKVQNWFAICDPSSVEDINRYVPQGDDLCVIGCLVNKLPVWAVNKNSNVYHVRNECELKRYDNILQTICCYPEGTTGHLIGKRLNQDIFKRSKIEPKPFGEEFYNLKNNKILVLTSDIFHIVRYDRDDHNDIVFDYTLDSPQELSPFLFTGILTLKDKVLDENLWAAVNLLTGIKRAIQLLKRSPDRETYIDILLREPRNFREFGKARESYRTQLKKMGVMGEKDQKEIIKNSLDFIFEDKRRIYNEDLMPDSIAWDKAQRQWESIEGRQKVSTQIKEEPIPSLLIQRGWRADIKLHKAIKLCNNAVPISTKKVFVVHGHNVDARDAIEKYLEDLDLEPITIAKQPHEGQTIIDKFTSNADVAFAIVLLTSDDNCTENHNGSSPRLRARQNVIFELGFFLGRLDKKNVAMLIKGDIEKPSDIEGIGFTVMEDNGAWKSKLADEMKAAGLNIDKNKIKI</sequence>